<protein>
    <recommendedName>
        <fullName evidence="3">NUDIX hydrolase</fullName>
    </recommendedName>
</protein>
<evidence type="ECO:0008006" key="3">
    <source>
        <dbReference type="Google" id="ProtNLM"/>
    </source>
</evidence>
<sequence>MWGDIPTWLGLALAAAALVYAARQVSLAAKQREDSLTAQLATERSVEGSLLLQIDDRLNDFADVHVLLRPGGAWQAELGGPASAEEWSRVEGYLGALERVGVMVESGSLRPEIVAKLYGYRLRNIYANAQIREQKLVRRADGWQDLLRLIDVVEATGYSVRA</sequence>
<keyword evidence="2" id="KW-1185">Reference proteome</keyword>
<gene>
    <name evidence="1" type="ORF">GCM10009776_33620</name>
</gene>
<dbReference type="EMBL" id="BAAAOG010000009">
    <property type="protein sequence ID" value="GAA1967844.1"/>
    <property type="molecule type" value="Genomic_DNA"/>
</dbReference>
<organism evidence="1 2">
    <name type="scientific">Microbacterium deminutum</name>
    <dbReference type="NCBI Taxonomy" id="344164"/>
    <lineage>
        <taxon>Bacteria</taxon>
        <taxon>Bacillati</taxon>
        <taxon>Actinomycetota</taxon>
        <taxon>Actinomycetes</taxon>
        <taxon>Micrococcales</taxon>
        <taxon>Microbacteriaceae</taxon>
        <taxon>Microbacterium</taxon>
    </lineage>
</organism>
<accession>A0ABP5CRQ7</accession>
<dbReference type="RefSeq" id="WP_344096854.1">
    <property type="nucleotide sequence ID" value="NZ_BAAAOG010000009.1"/>
</dbReference>
<comment type="caution">
    <text evidence="1">The sequence shown here is derived from an EMBL/GenBank/DDBJ whole genome shotgun (WGS) entry which is preliminary data.</text>
</comment>
<name>A0ABP5CRQ7_9MICO</name>
<reference evidence="2" key="1">
    <citation type="journal article" date="2019" name="Int. J. Syst. Evol. Microbiol.">
        <title>The Global Catalogue of Microorganisms (GCM) 10K type strain sequencing project: providing services to taxonomists for standard genome sequencing and annotation.</title>
        <authorList>
            <consortium name="The Broad Institute Genomics Platform"/>
            <consortium name="The Broad Institute Genome Sequencing Center for Infectious Disease"/>
            <person name="Wu L."/>
            <person name="Ma J."/>
        </authorList>
    </citation>
    <scope>NUCLEOTIDE SEQUENCE [LARGE SCALE GENOMIC DNA]</scope>
    <source>
        <strain evidence="2">JCM 14901</strain>
    </source>
</reference>
<evidence type="ECO:0000313" key="1">
    <source>
        <dbReference type="EMBL" id="GAA1967844.1"/>
    </source>
</evidence>
<evidence type="ECO:0000313" key="2">
    <source>
        <dbReference type="Proteomes" id="UP001499933"/>
    </source>
</evidence>
<proteinExistence type="predicted"/>
<dbReference type="Proteomes" id="UP001499933">
    <property type="component" value="Unassembled WGS sequence"/>
</dbReference>